<keyword evidence="3" id="KW-1185">Reference proteome</keyword>
<evidence type="ECO:0000313" key="2">
    <source>
        <dbReference type="EMBL" id="KAK5608034.1"/>
    </source>
</evidence>
<evidence type="ECO:0000256" key="1">
    <source>
        <dbReference type="SAM" id="MobiDB-lite"/>
    </source>
</evidence>
<protein>
    <submittedName>
        <fullName evidence="2">Uncharacterized protein</fullName>
    </submittedName>
</protein>
<accession>A0AAV9RG82</accession>
<organism evidence="2 3">
    <name type="scientific">Crenichthys baileyi</name>
    <name type="common">White River springfish</name>
    <dbReference type="NCBI Taxonomy" id="28760"/>
    <lineage>
        <taxon>Eukaryota</taxon>
        <taxon>Metazoa</taxon>
        <taxon>Chordata</taxon>
        <taxon>Craniata</taxon>
        <taxon>Vertebrata</taxon>
        <taxon>Euteleostomi</taxon>
        <taxon>Actinopterygii</taxon>
        <taxon>Neopterygii</taxon>
        <taxon>Teleostei</taxon>
        <taxon>Neoteleostei</taxon>
        <taxon>Acanthomorphata</taxon>
        <taxon>Ovalentaria</taxon>
        <taxon>Atherinomorphae</taxon>
        <taxon>Cyprinodontiformes</taxon>
        <taxon>Goodeidae</taxon>
        <taxon>Crenichthys</taxon>
    </lineage>
</organism>
<comment type="caution">
    <text evidence="2">The sequence shown here is derived from an EMBL/GenBank/DDBJ whole genome shotgun (WGS) entry which is preliminary data.</text>
</comment>
<dbReference type="Proteomes" id="UP001311232">
    <property type="component" value="Unassembled WGS sequence"/>
</dbReference>
<gene>
    <name evidence="2" type="ORF">CRENBAI_005790</name>
</gene>
<reference evidence="2 3" key="1">
    <citation type="submission" date="2021-06" db="EMBL/GenBank/DDBJ databases">
        <authorList>
            <person name="Palmer J.M."/>
        </authorList>
    </citation>
    <scope>NUCLEOTIDE SEQUENCE [LARGE SCALE GENOMIC DNA]</scope>
    <source>
        <strain evidence="2 3">MEX-2019</strain>
        <tissue evidence="2">Muscle</tissue>
    </source>
</reference>
<feature type="region of interest" description="Disordered" evidence="1">
    <location>
        <begin position="108"/>
        <end position="256"/>
    </location>
</feature>
<dbReference type="AlphaFoldDB" id="A0AAV9RG82"/>
<sequence>MTAVGGEELVEVVHSSLVGVVVGQDHAAPSRSLEEKRERADGSCRCLSFCSRFCLSFCSRFCLSFCSRFCLSFFSHFCLSFCSRQRVREPVVGRHVACCESSSQVEHHSHPQILPGTSGTRRPARGRHGGEEERRQKRREKIGKMRRERRLEDETGKDRRRDGKGDRRLEDETGEERRRERRLEDETGEERRRERRLEDETGEERRRERRRERTLEDKDRRKEEMNKNHVHGEEKHGPRVPQLPDRSELVLGSPLG</sequence>
<proteinExistence type="predicted"/>
<name>A0AAV9RG82_9TELE</name>
<dbReference type="EMBL" id="JAHHUM010001869">
    <property type="protein sequence ID" value="KAK5608034.1"/>
    <property type="molecule type" value="Genomic_DNA"/>
</dbReference>
<evidence type="ECO:0000313" key="3">
    <source>
        <dbReference type="Proteomes" id="UP001311232"/>
    </source>
</evidence>
<feature type="compositionally biased region" description="Basic and acidic residues" evidence="1">
    <location>
        <begin position="142"/>
        <end position="237"/>
    </location>
</feature>